<dbReference type="CDD" id="cd08760">
    <property type="entry name" value="Cyt_b561_FRRS1_like"/>
    <property type="match status" value="1"/>
</dbReference>
<reference evidence="11" key="1">
    <citation type="submission" date="2014-12" db="EMBL/GenBank/DDBJ databases">
        <title>Insight into the proteome of Arion vulgaris.</title>
        <authorList>
            <person name="Aradska J."/>
            <person name="Bulat T."/>
            <person name="Smidak R."/>
            <person name="Sarate P."/>
            <person name="Gangsoo J."/>
            <person name="Sialana F."/>
            <person name="Bilban M."/>
            <person name="Lubec G."/>
        </authorList>
    </citation>
    <scope>NUCLEOTIDE SEQUENCE</scope>
    <source>
        <tissue evidence="11">Skin</tissue>
    </source>
</reference>
<evidence type="ECO:0000256" key="2">
    <source>
        <dbReference type="ARBA" id="ARBA00022448"/>
    </source>
</evidence>
<proteinExistence type="predicted"/>
<keyword evidence="3 7" id="KW-0812">Transmembrane</keyword>
<keyword evidence="2" id="KW-0813">Transport</keyword>
<dbReference type="GO" id="GO:0099072">
    <property type="term" value="P:regulation of postsynaptic membrane neurotransmitter receptor levels"/>
    <property type="evidence" value="ECO:0007669"/>
    <property type="project" value="TreeGrafter"/>
</dbReference>
<feature type="transmembrane region" description="Helical" evidence="7">
    <location>
        <begin position="507"/>
        <end position="528"/>
    </location>
</feature>
<keyword evidence="8" id="KW-0732">Signal</keyword>
<dbReference type="PROSITE" id="PS50939">
    <property type="entry name" value="CYTOCHROME_B561"/>
    <property type="match status" value="1"/>
</dbReference>
<dbReference type="SMART" id="SM00664">
    <property type="entry name" value="DoH"/>
    <property type="match status" value="2"/>
</dbReference>
<feature type="signal peptide" evidence="8">
    <location>
        <begin position="1"/>
        <end position="22"/>
    </location>
</feature>
<dbReference type="PROSITE" id="PS50836">
    <property type="entry name" value="DOMON"/>
    <property type="match status" value="2"/>
</dbReference>
<dbReference type="AlphaFoldDB" id="A0A0B7AUI7"/>
<evidence type="ECO:0000256" key="8">
    <source>
        <dbReference type="SAM" id="SignalP"/>
    </source>
</evidence>
<evidence type="ECO:0008006" key="12">
    <source>
        <dbReference type="Google" id="ProtNLM"/>
    </source>
</evidence>
<dbReference type="InterPro" id="IPR006593">
    <property type="entry name" value="Cyt_b561/ferric_Rdtase_TM"/>
</dbReference>
<dbReference type="CDD" id="cd09628">
    <property type="entry name" value="DOMON_SDR_2_like"/>
    <property type="match status" value="1"/>
</dbReference>
<feature type="chain" id="PRO_5002111841" description="DOMON domain-containing protein" evidence="8">
    <location>
        <begin position="23"/>
        <end position="629"/>
    </location>
</feature>
<dbReference type="EMBL" id="HACG01036680">
    <property type="protein sequence ID" value="CEK83545.1"/>
    <property type="molecule type" value="Transcribed_RNA"/>
</dbReference>
<dbReference type="Gene3D" id="1.20.120.1770">
    <property type="match status" value="1"/>
</dbReference>
<feature type="transmembrane region" description="Helical" evidence="7">
    <location>
        <begin position="400"/>
        <end position="419"/>
    </location>
</feature>
<evidence type="ECO:0000313" key="11">
    <source>
        <dbReference type="EMBL" id="CEK83545.1"/>
    </source>
</evidence>
<evidence type="ECO:0000259" key="9">
    <source>
        <dbReference type="PROSITE" id="PS50836"/>
    </source>
</evidence>
<dbReference type="GO" id="GO:0016020">
    <property type="term" value="C:membrane"/>
    <property type="evidence" value="ECO:0007669"/>
    <property type="project" value="UniProtKB-SubCell"/>
</dbReference>
<dbReference type="PANTHER" id="PTHR46902">
    <property type="entry name" value="DOMON DOMAIN-CONTAINING PROTEIN FRRS1L"/>
    <property type="match status" value="1"/>
</dbReference>
<dbReference type="Pfam" id="PF03188">
    <property type="entry name" value="Cytochrom_B561"/>
    <property type="match status" value="1"/>
</dbReference>
<accession>A0A0B7AUI7</accession>
<feature type="domain" description="Cytochrome b561" evidence="10">
    <location>
        <begin position="364"/>
        <end position="568"/>
    </location>
</feature>
<comment type="subcellular location">
    <subcellularLocation>
        <location evidence="1">Membrane</location>
    </subcellularLocation>
</comment>
<organism evidence="11">
    <name type="scientific">Arion vulgaris</name>
    <dbReference type="NCBI Taxonomy" id="1028688"/>
    <lineage>
        <taxon>Eukaryota</taxon>
        <taxon>Metazoa</taxon>
        <taxon>Spiralia</taxon>
        <taxon>Lophotrochozoa</taxon>
        <taxon>Mollusca</taxon>
        <taxon>Gastropoda</taxon>
        <taxon>Heterobranchia</taxon>
        <taxon>Euthyneura</taxon>
        <taxon>Panpulmonata</taxon>
        <taxon>Eupulmonata</taxon>
        <taxon>Stylommatophora</taxon>
        <taxon>Helicina</taxon>
        <taxon>Arionoidea</taxon>
        <taxon>Arionidae</taxon>
        <taxon>Arion</taxon>
    </lineage>
</organism>
<keyword evidence="6 7" id="KW-0472">Membrane</keyword>
<feature type="transmembrane region" description="Helical" evidence="7">
    <location>
        <begin position="540"/>
        <end position="559"/>
    </location>
</feature>
<protein>
    <recommendedName>
        <fullName evidence="12">DOMON domain-containing protein</fullName>
    </recommendedName>
</protein>
<evidence type="ECO:0000256" key="6">
    <source>
        <dbReference type="ARBA" id="ARBA00023136"/>
    </source>
</evidence>
<gene>
    <name evidence="11" type="primary">ORF137589</name>
</gene>
<keyword evidence="5 7" id="KW-1133">Transmembrane helix</keyword>
<feature type="domain" description="DOMON" evidence="9">
    <location>
        <begin position="234"/>
        <end position="353"/>
    </location>
</feature>
<feature type="transmembrane region" description="Helical" evidence="7">
    <location>
        <begin position="439"/>
        <end position="457"/>
    </location>
</feature>
<sequence length="629" mass="67966">MSNWNVFVTFLLMSVASHYVNGQTDVLKDTGCGDTVGCFSNCPTPCNFIVTWTANGSNAIYTLTANVGSVVGSWLAVGFSNDTIMDFDDVLGCASDPNGTFVKYSAVTPHQGRPTMYTDTEVSLVSSSIKNGMQSCTLQRPISGEVNASNGRVDVSMSWNLLFARGNSSITATNSPNISFHFNNRYFSTQKVTITNKTVLTPPAESPAVPGTIPKPTGCGDTKGCFSNCKDSLCSYIVSWVRNGNIAVYTLVANVGQNSGSWIAVGFSSDSLMGNDDVLGCASDGSGTNNSFSAHTPVRSTPNMYNDTERMLTSVMFQDGVLSCTIERPIEGVANGRYDVNSSWTLLFATGPGSFSNRQLDIGYHSANRYVSSQQVTINQYIDVGAGVLSFPLVKAHGSLMIAAWIFLASIGIVLARYYKPAWTGLLCSEKIWFQIHRICMILVFCTTAAGFIIIFIEVDGYSNIQEERTFLVGHPIIGIIVMSLTLINPIMAIFRCHPGTSKRPIFNWAHFFVGTSAHILGVVNIFFGVLLTKSDVPYYLMYILGAYVAWQLFVEILLEAITCFGKTLDRGEAYELSSGDNQKQTTAVESSGAILAKRIILVVHCVIVAGFAGVLIGLLNAGNAKLDN</sequence>
<dbReference type="PANTHER" id="PTHR46902:SF1">
    <property type="entry name" value="DOMON DOMAIN-CONTAINING PROTEIN FRRS1L"/>
    <property type="match status" value="1"/>
</dbReference>
<evidence type="ECO:0000256" key="3">
    <source>
        <dbReference type="ARBA" id="ARBA00022692"/>
    </source>
</evidence>
<dbReference type="SMART" id="SM00665">
    <property type="entry name" value="B561"/>
    <property type="match status" value="1"/>
</dbReference>
<evidence type="ECO:0000256" key="4">
    <source>
        <dbReference type="ARBA" id="ARBA00022982"/>
    </source>
</evidence>
<keyword evidence="4" id="KW-0249">Electron transport</keyword>
<dbReference type="InterPro" id="IPR042789">
    <property type="entry name" value="FRRS1L"/>
</dbReference>
<evidence type="ECO:0000256" key="5">
    <source>
        <dbReference type="ARBA" id="ARBA00022989"/>
    </source>
</evidence>
<feature type="domain" description="DOMON" evidence="9">
    <location>
        <begin position="46"/>
        <end position="166"/>
    </location>
</feature>
<evidence type="ECO:0000256" key="7">
    <source>
        <dbReference type="SAM" id="Phobius"/>
    </source>
</evidence>
<evidence type="ECO:0000256" key="1">
    <source>
        <dbReference type="ARBA" id="ARBA00004370"/>
    </source>
</evidence>
<dbReference type="Pfam" id="PF03351">
    <property type="entry name" value="DOMON"/>
    <property type="match status" value="2"/>
</dbReference>
<name>A0A0B7AUI7_9EUPU</name>
<feature type="transmembrane region" description="Helical" evidence="7">
    <location>
        <begin position="600"/>
        <end position="620"/>
    </location>
</feature>
<evidence type="ECO:0000259" key="10">
    <source>
        <dbReference type="PROSITE" id="PS50939"/>
    </source>
</evidence>
<dbReference type="InterPro" id="IPR005018">
    <property type="entry name" value="DOMON_domain"/>
</dbReference>
<feature type="transmembrane region" description="Helical" evidence="7">
    <location>
        <begin position="477"/>
        <end position="495"/>
    </location>
</feature>
<dbReference type="GO" id="GO:1900449">
    <property type="term" value="P:regulation of glutamate receptor signaling pathway"/>
    <property type="evidence" value="ECO:0007669"/>
    <property type="project" value="InterPro"/>
</dbReference>